<feature type="chain" id="PRO_5008077499" evidence="3">
    <location>
        <begin position="19"/>
        <end position="168"/>
    </location>
</feature>
<keyword evidence="3" id="KW-0732">Signal</keyword>
<dbReference type="EMBL" id="DS022301">
    <property type="protein sequence ID" value="OAJ37994.1"/>
    <property type="molecule type" value="Genomic_DNA"/>
</dbReference>
<feature type="signal peptide" evidence="3">
    <location>
        <begin position="1"/>
        <end position="18"/>
    </location>
</feature>
<accession>A0A177WE91</accession>
<dbReference type="AlphaFoldDB" id="A0A177WE91"/>
<reference evidence="4 5" key="1">
    <citation type="submission" date="2006-10" db="EMBL/GenBank/DDBJ databases">
        <title>The Genome Sequence of Batrachochytrium dendrobatidis JEL423.</title>
        <authorList>
            <consortium name="The Broad Institute Genome Sequencing Platform"/>
            <person name="Birren B."/>
            <person name="Lander E."/>
            <person name="Galagan J."/>
            <person name="Cuomo C."/>
            <person name="Devon K."/>
            <person name="Jaffe D."/>
            <person name="Butler J."/>
            <person name="Alvarez P."/>
            <person name="Gnerre S."/>
            <person name="Grabherr M."/>
            <person name="Kleber M."/>
            <person name="Mauceli E."/>
            <person name="Brockman W."/>
            <person name="Young S."/>
            <person name="LaButti K."/>
            <person name="Sykes S."/>
            <person name="DeCaprio D."/>
            <person name="Crawford M."/>
            <person name="Koehrsen M."/>
            <person name="Engels R."/>
            <person name="Montgomery P."/>
            <person name="Pearson M."/>
            <person name="Howarth C."/>
            <person name="Larson L."/>
            <person name="White J."/>
            <person name="O'Leary S."/>
            <person name="Kodira C."/>
            <person name="Zeng Q."/>
            <person name="Yandava C."/>
            <person name="Alvarado L."/>
            <person name="Longcore J."/>
            <person name="James T."/>
        </authorList>
    </citation>
    <scope>NUCLEOTIDE SEQUENCE [LARGE SCALE GENOMIC DNA]</scope>
    <source>
        <strain evidence="4 5">JEL423</strain>
    </source>
</reference>
<feature type="coiled-coil region" evidence="1">
    <location>
        <begin position="127"/>
        <end position="154"/>
    </location>
</feature>
<proteinExistence type="predicted"/>
<keyword evidence="1" id="KW-0175">Coiled coil</keyword>
<reference evidence="4 5" key="2">
    <citation type="submission" date="2016-05" db="EMBL/GenBank/DDBJ databases">
        <title>Lineage-specific infection strategies underlie the spectrum of fungal disease in amphibians.</title>
        <authorList>
            <person name="Cuomo C.A."/>
            <person name="Farrer R.A."/>
            <person name="James T."/>
            <person name="Longcore J."/>
            <person name="Birren B."/>
        </authorList>
    </citation>
    <scope>NUCLEOTIDE SEQUENCE [LARGE SCALE GENOMIC DNA]</scope>
    <source>
        <strain evidence="4 5">JEL423</strain>
    </source>
</reference>
<organism evidence="4 5">
    <name type="scientific">Batrachochytrium dendrobatidis (strain JEL423)</name>
    <dbReference type="NCBI Taxonomy" id="403673"/>
    <lineage>
        <taxon>Eukaryota</taxon>
        <taxon>Fungi</taxon>
        <taxon>Fungi incertae sedis</taxon>
        <taxon>Chytridiomycota</taxon>
        <taxon>Chytridiomycota incertae sedis</taxon>
        <taxon>Chytridiomycetes</taxon>
        <taxon>Rhizophydiales</taxon>
        <taxon>Rhizophydiales incertae sedis</taxon>
        <taxon>Batrachochytrium</taxon>
    </lineage>
</organism>
<feature type="region of interest" description="Disordered" evidence="2">
    <location>
        <begin position="26"/>
        <end position="58"/>
    </location>
</feature>
<name>A0A177WE91_BATDL</name>
<dbReference type="VEuPathDB" id="FungiDB:BDEG_21963"/>
<dbReference type="Proteomes" id="UP000077115">
    <property type="component" value="Unassembled WGS sequence"/>
</dbReference>
<gene>
    <name evidence="4" type="ORF">BDEG_21963</name>
</gene>
<protein>
    <submittedName>
        <fullName evidence="4">Uncharacterized protein</fullName>
    </submittedName>
</protein>
<evidence type="ECO:0000256" key="1">
    <source>
        <dbReference type="SAM" id="Coils"/>
    </source>
</evidence>
<sequence length="168" mass="18998">MRFTDILLVLTLSVTANALVISSKSITQSHHLSKRSPGKGIQLLGKNNSSDELSQEEEEEYKALMEDYRQHKREKKKKCRKHQAYLSEMNNMGFKSSALKLVSQLLMGTSHAKPHNQSERKAQMVTEDQLLTECEEASRNKKEAKKKLKDFKRLHGITTILTGVAGGD</sequence>
<evidence type="ECO:0000256" key="3">
    <source>
        <dbReference type="SAM" id="SignalP"/>
    </source>
</evidence>
<evidence type="ECO:0000313" key="5">
    <source>
        <dbReference type="Proteomes" id="UP000077115"/>
    </source>
</evidence>
<evidence type="ECO:0000313" key="4">
    <source>
        <dbReference type="EMBL" id="OAJ37994.1"/>
    </source>
</evidence>
<evidence type="ECO:0000256" key="2">
    <source>
        <dbReference type="SAM" id="MobiDB-lite"/>
    </source>
</evidence>